<dbReference type="Proteomes" id="UP000653305">
    <property type="component" value="Unassembled WGS sequence"/>
</dbReference>
<dbReference type="InterPro" id="IPR035414">
    <property type="entry name" value="Peptidase_M1_pepN_Ig-like"/>
</dbReference>
<reference evidence="4" key="1">
    <citation type="submission" date="2020-07" db="EMBL/GenBank/DDBJ databases">
        <title>Ethylene signaling mediates host invasion by parasitic plants.</title>
        <authorList>
            <person name="Yoshida S."/>
        </authorList>
    </citation>
    <scope>NUCLEOTIDE SEQUENCE</scope>
    <source>
        <strain evidence="4">Okayama</strain>
    </source>
</reference>
<dbReference type="AlphaFoldDB" id="A0A830CAV7"/>
<evidence type="ECO:0000256" key="1">
    <source>
        <dbReference type="ARBA" id="ARBA00022438"/>
    </source>
</evidence>
<feature type="domain" description="Peptidase M1 alanyl aminopeptidase Ig-like fold" evidence="2">
    <location>
        <begin position="1"/>
        <end position="31"/>
    </location>
</feature>
<evidence type="ECO:0000259" key="3">
    <source>
        <dbReference type="Pfam" id="PF17432"/>
    </source>
</evidence>
<dbReference type="InterPro" id="IPR024601">
    <property type="entry name" value="Peptidase_M1_pepN_C"/>
</dbReference>
<dbReference type="OrthoDB" id="10031169at2759"/>
<dbReference type="InterPro" id="IPR038438">
    <property type="entry name" value="PepN_Ig-like_sf"/>
</dbReference>
<keyword evidence="1 4" id="KW-0378">Hydrolase</keyword>
<dbReference type="InterPro" id="IPR037144">
    <property type="entry name" value="Peptidase_M1_pepN_C_sf"/>
</dbReference>
<dbReference type="Pfam" id="PF11940">
    <property type="entry name" value="DUF3458"/>
    <property type="match status" value="1"/>
</dbReference>
<dbReference type="Gene3D" id="1.25.50.10">
    <property type="entry name" value="Peptidase M1, alanyl aminopeptidase, C-terminal domain"/>
    <property type="match status" value="1"/>
</dbReference>
<dbReference type="GO" id="GO:0009507">
    <property type="term" value="C:chloroplast"/>
    <property type="evidence" value="ECO:0007669"/>
    <property type="project" value="TreeGrafter"/>
</dbReference>
<dbReference type="GO" id="GO:0004177">
    <property type="term" value="F:aminopeptidase activity"/>
    <property type="evidence" value="ECO:0007669"/>
    <property type="project" value="UniProtKB-KW"/>
</dbReference>
<keyword evidence="1 4" id="KW-0031">Aminopeptidase</keyword>
<dbReference type="GO" id="GO:0008270">
    <property type="term" value="F:zinc ion binding"/>
    <property type="evidence" value="ECO:0007669"/>
    <property type="project" value="InterPro"/>
</dbReference>
<name>A0A830CAV7_9LAMI</name>
<dbReference type="EMBL" id="BMAC01000274">
    <property type="protein sequence ID" value="GFP92275.1"/>
    <property type="molecule type" value="Genomic_DNA"/>
</dbReference>
<dbReference type="PANTHER" id="PTHR46322:SF1">
    <property type="entry name" value="PUROMYCIN-SENSITIVE AMINOPEPTIDASE"/>
    <property type="match status" value="1"/>
</dbReference>
<gene>
    <name evidence="4" type="ORF">PHJA_001371600</name>
</gene>
<dbReference type="Gene3D" id="2.60.40.1840">
    <property type="match status" value="1"/>
</dbReference>
<evidence type="ECO:0000313" key="5">
    <source>
        <dbReference type="Proteomes" id="UP000653305"/>
    </source>
</evidence>
<keyword evidence="1 4" id="KW-0645">Protease</keyword>
<accession>A0A830CAV7</accession>
<dbReference type="Pfam" id="PF17432">
    <property type="entry name" value="DUF3458_C"/>
    <property type="match status" value="1"/>
</dbReference>
<dbReference type="InterPro" id="IPR012779">
    <property type="entry name" value="Peptidase_M1_pepN"/>
</dbReference>
<feature type="non-terminal residue" evidence="4">
    <location>
        <position position="305"/>
    </location>
</feature>
<organism evidence="4 5">
    <name type="scientific">Phtheirospermum japonicum</name>
    <dbReference type="NCBI Taxonomy" id="374723"/>
    <lineage>
        <taxon>Eukaryota</taxon>
        <taxon>Viridiplantae</taxon>
        <taxon>Streptophyta</taxon>
        <taxon>Embryophyta</taxon>
        <taxon>Tracheophyta</taxon>
        <taxon>Spermatophyta</taxon>
        <taxon>Magnoliopsida</taxon>
        <taxon>eudicotyledons</taxon>
        <taxon>Gunneridae</taxon>
        <taxon>Pentapetalae</taxon>
        <taxon>asterids</taxon>
        <taxon>lamiids</taxon>
        <taxon>Lamiales</taxon>
        <taxon>Orobanchaceae</taxon>
        <taxon>Orobanchaceae incertae sedis</taxon>
        <taxon>Phtheirospermum</taxon>
    </lineage>
</organism>
<dbReference type="PANTHER" id="PTHR46322">
    <property type="entry name" value="PUROMYCIN-SENSITIVE AMINOPEPTIDASE"/>
    <property type="match status" value="1"/>
</dbReference>
<feature type="domain" description="Peptidase M1 alanyl aminopeptidase C-terminal" evidence="3">
    <location>
        <begin position="35"/>
        <end position="276"/>
    </location>
</feature>
<keyword evidence="5" id="KW-1185">Reference proteome</keyword>
<comment type="caution">
    <text evidence="4">The sequence shown here is derived from an EMBL/GenBank/DDBJ whole genome shotgun (WGS) entry which is preliminary data.</text>
</comment>
<proteinExistence type="predicted"/>
<sequence length="305" mass="35289">QNEEEFVFSDIPERPVPSILRGYSAPVSLDSDHTDDDLYFLLANDSNEFNRWEAGQVLARKMMFSLVLDFQQNKPLVLDMQFIRGFKSILCDSSLDKQFMAKALTLPEEGEIMDMMKVADPDAVYAVRTFVRKQLASELKEEFLNTVKNNTSSEQYEFDHPNKARRALKNIALGYLGSFEDAEITELLLHEYRTATNMTDELAALVALDQKPGKIRDEVLADFYNKWQHDYLVVNKWFRFQAMSNVPKNVENVRKLLNHPAFDFRDPNKVGSLISTIPWFFCKLSCERRAGLQNLWAKWWCGSTS</sequence>
<protein>
    <submittedName>
        <fullName evidence="4">Puromycin-sensitive aminopeptidase</fullName>
    </submittedName>
</protein>
<evidence type="ECO:0000313" key="4">
    <source>
        <dbReference type="EMBL" id="GFP92275.1"/>
    </source>
</evidence>
<evidence type="ECO:0000259" key="2">
    <source>
        <dbReference type="Pfam" id="PF11940"/>
    </source>
</evidence>